<feature type="coiled-coil region" evidence="11">
    <location>
        <begin position="225"/>
        <end position="277"/>
    </location>
</feature>
<accession>A0ABS2XCC3</accession>
<dbReference type="EMBL" id="JAAWVQ010014856">
    <property type="protein sequence ID" value="MBN3271895.1"/>
    <property type="molecule type" value="Genomic_DNA"/>
</dbReference>
<keyword evidence="14" id="KW-1185">Reference proteome</keyword>
<comment type="caution">
    <text evidence="13">The sequence shown here is derived from an EMBL/GenBank/DDBJ whole genome shotgun (WGS) entry which is preliminary data.</text>
</comment>
<reference evidence="13" key="1">
    <citation type="journal article" date="2021" name="Cell">
        <title>Tracing the genetic footprints of vertebrate landing in non-teleost ray-finned fishes.</title>
        <authorList>
            <person name="Bi X."/>
            <person name="Wang K."/>
            <person name="Yang L."/>
            <person name="Pan H."/>
            <person name="Jiang H."/>
            <person name="Wei Q."/>
            <person name="Fang M."/>
            <person name="Yu H."/>
            <person name="Zhu C."/>
            <person name="Cai Y."/>
            <person name="He Y."/>
            <person name="Gan X."/>
            <person name="Zeng H."/>
            <person name="Yu D."/>
            <person name="Zhu Y."/>
            <person name="Jiang H."/>
            <person name="Qiu Q."/>
            <person name="Yang H."/>
            <person name="Zhang Y.E."/>
            <person name="Wang W."/>
            <person name="Zhu M."/>
            <person name="He S."/>
            <person name="Zhang G."/>
        </authorList>
    </citation>
    <scope>NUCLEOTIDE SEQUENCE</scope>
    <source>
        <strain evidence="13">Pddl_001</strain>
    </source>
</reference>
<evidence type="ECO:0000256" key="6">
    <source>
        <dbReference type="ARBA" id="ARBA00023273"/>
    </source>
</evidence>
<evidence type="ECO:0000256" key="2">
    <source>
        <dbReference type="ARBA" id="ARBA00004607"/>
    </source>
</evidence>
<dbReference type="Proteomes" id="UP001166093">
    <property type="component" value="Unassembled WGS sequence"/>
</dbReference>
<evidence type="ECO:0000256" key="11">
    <source>
        <dbReference type="SAM" id="Coils"/>
    </source>
</evidence>
<evidence type="ECO:0000256" key="5">
    <source>
        <dbReference type="ARBA" id="ARBA00023212"/>
    </source>
</evidence>
<feature type="non-terminal residue" evidence="13">
    <location>
        <position position="538"/>
    </location>
</feature>
<feature type="compositionally biased region" description="Basic and acidic residues" evidence="12">
    <location>
        <begin position="299"/>
        <end position="320"/>
    </location>
</feature>
<evidence type="ECO:0000256" key="3">
    <source>
        <dbReference type="ARBA" id="ARBA00022490"/>
    </source>
</evidence>
<feature type="non-terminal residue" evidence="13">
    <location>
        <position position="1"/>
    </location>
</feature>
<evidence type="ECO:0000256" key="10">
    <source>
        <dbReference type="ARBA" id="ARBA00042326"/>
    </source>
</evidence>
<evidence type="ECO:0000256" key="8">
    <source>
        <dbReference type="ARBA" id="ARBA00040683"/>
    </source>
</evidence>
<evidence type="ECO:0000256" key="12">
    <source>
        <dbReference type="SAM" id="MobiDB-lite"/>
    </source>
</evidence>
<protein>
    <recommendedName>
        <fullName evidence="8">Centrosomal protein CCDC61</fullName>
    </recommendedName>
    <alternativeName>
        <fullName evidence="9">Coiled-coil domain-containing protein 61</fullName>
    </alternativeName>
    <alternativeName>
        <fullName evidence="10">VFL3 homolog</fullName>
    </alternativeName>
</protein>
<comment type="similarity">
    <text evidence="7">Belongs to the CCDC61 family.</text>
</comment>
<keyword evidence="3" id="KW-0963">Cytoplasm</keyword>
<organism evidence="13 14">
    <name type="scientific">Polyodon spathula</name>
    <name type="common">North American paddlefish</name>
    <name type="synonym">Squalus spathula</name>
    <dbReference type="NCBI Taxonomy" id="7913"/>
    <lineage>
        <taxon>Eukaryota</taxon>
        <taxon>Metazoa</taxon>
        <taxon>Chordata</taxon>
        <taxon>Craniata</taxon>
        <taxon>Vertebrata</taxon>
        <taxon>Euteleostomi</taxon>
        <taxon>Actinopterygii</taxon>
        <taxon>Chondrostei</taxon>
        <taxon>Acipenseriformes</taxon>
        <taxon>Polyodontidae</taxon>
        <taxon>Polyodon</taxon>
    </lineage>
</organism>
<dbReference type="PANTHER" id="PTHR22691">
    <property type="entry name" value="YEAST SPT2-RELATED"/>
    <property type="match status" value="1"/>
</dbReference>
<keyword evidence="6" id="KW-0966">Cell projection</keyword>
<dbReference type="PANTHER" id="PTHR22691:SF1">
    <property type="entry name" value="CENTROSOMAL PROTEIN CCDC61"/>
    <property type="match status" value="1"/>
</dbReference>
<feature type="region of interest" description="Disordered" evidence="12">
    <location>
        <begin position="161"/>
        <end position="194"/>
    </location>
</feature>
<sequence length="538" mass="60436">MEAGLSVQAELEFRGAEFSVRVSSGAELLDVEVSDMLSADQWRGQFDSAYIEDLTRKTGNFKQFAIFCSMLESALTKSSESVTLDLLTYSDLELLRTRKAGLGSRPRPSSKSSALNAKRYLILIYSVEFDRIHYPLPLPYQGKPDPARLQREIRELREELRERGAGAAHTGKDSETHRLRAEREGRGERGEGEKEVLAGALERMQAEGSRPHSDPRGVRVLKDVVHSLEEELLRERTRNKRAQSKREQEYRQLQEQLEELKESERSLRVRVKSLTNELALCRKGRMTPLQRSGSSLSRGGEEGEGRRSVSRERERSRGRADSAGPVRSVSRERRERWAGGERERSRERSGSTGPRPAPPRLSPSGTRVPRFDPTAYVKDKEQRQREAERRSQRNVRRDLLATPPSSERGRPRSRETRPLGRRAGSAGRGRSSSTESVRSRRSSASSLAELEELSQPLPSSARLGGRKAGRPLGSVLWNAPGLPRRGSGGPKKRMSSTPTRKNCSSDKENSFGPGADLSEIDARLQALQEYMRNLDTRA</sequence>
<evidence type="ECO:0000256" key="7">
    <source>
        <dbReference type="ARBA" id="ARBA00038217"/>
    </source>
</evidence>
<evidence type="ECO:0000313" key="13">
    <source>
        <dbReference type="EMBL" id="MBN3271895.1"/>
    </source>
</evidence>
<name>A0ABS2XCC3_POLSP</name>
<proteinExistence type="inferred from homology"/>
<dbReference type="InterPro" id="IPR049733">
    <property type="entry name" value="CCDC61_N"/>
</dbReference>
<feature type="compositionally biased region" description="Basic and acidic residues" evidence="12">
    <location>
        <begin position="377"/>
        <end position="399"/>
    </location>
</feature>
<gene>
    <name evidence="13" type="primary">Ccdc61</name>
    <name evidence="13" type="ORF">GTO93_0000652</name>
</gene>
<dbReference type="CDD" id="cd22284">
    <property type="entry name" value="HD_CCDC61_N"/>
    <property type="match status" value="1"/>
</dbReference>
<feature type="compositionally biased region" description="Basic and acidic residues" evidence="12">
    <location>
        <begin position="329"/>
        <end position="349"/>
    </location>
</feature>
<evidence type="ECO:0000256" key="1">
    <source>
        <dbReference type="ARBA" id="ARBA00004120"/>
    </source>
</evidence>
<evidence type="ECO:0000313" key="14">
    <source>
        <dbReference type="Proteomes" id="UP001166093"/>
    </source>
</evidence>
<feature type="region of interest" description="Disordered" evidence="12">
    <location>
        <begin position="285"/>
        <end position="516"/>
    </location>
</feature>
<feature type="compositionally biased region" description="Basic and acidic residues" evidence="12">
    <location>
        <begin position="407"/>
        <end position="418"/>
    </location>
</feature>
<feature type="compositionally biased region" description="Low complexity" evidence="12">
    <location>
        <begin position="421"/>
        <end position="460"/>
    </location>
</feature>
<evidence type="ECO:0000256" key="4">
    <source>
        <dbReference type="ARBA" id="ARBA00023054"/>
    </source>
</evidence>
<evidence type="ECO:0000256" key="9">
    <source>
        <dbReference type="ARBA" id="ARBA00041518"/>
    </source>
</evidence>
<keyword evidence="5" id="KW-0206">Cytoskeleton</keyword>
<comment type="subcellular location">
    <subcellularLocation>
        <location evidence="1">Cytoplasm</location>
        <location evidence="1">Cytoskeleton</location>
        <location evidence="1">Cilium basal body</location>
    </subcellularLocation>
    <subcellularLocation>
        <location evidence="2">Cytoplasm</location>
        <location evidence="2">Cytoskeleton</location>
        <location evidence="2">Microtubule organizing center</location>
        <location evidence="2">Centrosome</location>
        <location evidence="2">Centriolar satellite</location>
    </subcellularLocation>
</comment>
<keyword evidence="4 11" id="KW-0175">Coiled coil</keyword>